<evidence type="ECO:0000313" key="2">
    <source>
        <dbReference type="Proteomes" id="UP001321047"/>
    </source>
</evidence>
<dbReference type="RefSeq" id="WP_342806220.1">
    <property type="nucleotide sequence ID" value="NZ_JAOPJZ010000001.1"/>
</dbReference>
<dbReference type="AlphaFoldDB" id="A0AAP2Z5F5"/>
<protein>
    <submittedName>
        <fullName evidence="1">Uncharacterized protein</fullName>
    </submittedName>
</protein>
<reference evidence="1 2" key="1">
    <citation type="submission" date="2022-09" db="EMBL/GenBank/DDBJ databases">
        <title>Enrichment on poylsaccharides allowed isolation of novel metabolic and taxonomic groups of Haloarchaea.</title>
        <authorList>
            <person name="Sorokin D.Y."/>
            <person name="Elcheninov A.G."/>
            <person name="Khizhniak T.V."/>
            <person name="Kolganova T.V."/>
            <person name="Kublanov I.V."/>
        </authorList>
    </citation>
    <scope>NUCLEOTIDE SEQUENCE [LARGE SCALE GENOMIC DNA]</scope>
    <source>
        <strain evidence="1 2">AArc-curdl1</strain>
    </source>
</reference>
<gene>
    <name evidence="1" type="ORF">OB919_02960</name>
</gene>
<dbReference type="Proteomes" id="UP001321047">
    <property type="component" value="Unassembled WGS sequence"/>
</dbReference>
<proteinExistence type="predicted"/>
<dbReference type="EMBL" id="JAOPJZ010000001">
    <property type="protein sequence ID" value="MCU4750951.1"/>
    <property type="molecule type" value="Genomic_DNA"/>
</dbReference>
<sequence>MDDRWNEFEDALESGDSDRVNEVVDAIKEMDLDERVRLFEVCFDELTDLYAENDDGYVRQSTVRVTEQLTPGISLIFAVADDDRSMTADIEDVRGQTDEVAGFMLEAMTDEDGRVRNSAKRGLKDVFRTYDSLEDEETIEALAIELEEMATEYSDKRREHLLEAKSDAEFFLQSGFGRLVEGFQKEFGDELEFDG</sequence>
<name>A0AAP2Z5F5_9EURY</name>
<keyword evidence="2" id="KW-1185">Reference proteome</keyword>
<comment type="caution">
    <text evidence="1">The sequence shown here is derived from an EMBL/GenBank/DDBJ whole genome shotgun (WGS) entry which is preliminary data.</text>
</comment>
<organism evidence="1 2">
    <name type="scientific">Natronosalvus hydrolyticus</name>
    <dbReference type="NCBI Taxonomy" id="2979988"/>
    <lineage>
        <taxon>Archaea</taxon>
        <taxon>Methanobacteriati</taxon>
        <taxon>Methanobacteriota</taxon>
        <taxon>Stenosarchaea group</taxon>
        <taxon>Halobacteria</taxon>
        <taxon>Halobacteriales</taxon>
        <taxon>Natrialbaceae</taxon>
        <taxon>Natronosalvus</taxon>
    </lineage>
</organism>
<evidence type="ECO:0000313" key="1">
    <source>
        <dbReference type="EMBL" id="MCU4750951.1"/>
    </source>
</evidence>
<accession>A0AAP2Z5F5</accession>